<feature type="repeat" description="TPR" evidence="3">
    <location>
        <begin position="258"/>
        <end position="291"/>
    </location>
</feature>
<protein>
    <submittedName>
        <fullName evidence="4">Tetratricopeptide repeat domain protein</fullName>
    </submittedName>
</protein>
<dbReference type="InterPro" id="IPR051685">
    <property type="entry name" value="Ycf3/AcsC/BcsC/TPR_MFPF"/>
</dbReference>
<feature type="repeat" description="TPR" evidence="3">
    <location>
        <begin position="480"/>
        <end position="513"/>
    </location>
</feature>
<dbReference type="InterPro" id="IPR011990">
    <property type="entry name" value="TPR-like_helical_dom_sf"/>
</dbReference>
<dbReference type="InterPro" id="IPR019734">
    <property type="entry name" value="TPR_rpt"/>
</dbReference>
<dbReference type="Pfam" id="PF14559">
    <property type="entry name" value="TPR_19"/>
    <property type="match status" value="1"/>
</dbReference>
<dbReference type="Pfam" id="PF13181">
    <property type="entry name" value="TPR_8"/>
    <property type="match status" value="2"/>
</dbReference>
<evidence type="ECO:0000256" key="1">
    <source>
        <dbReference type="ARBA" id="ARBA00022737"/>
    </source>
</evidence>
<dbReference type="EMBL" id="AP018227">
    <property type="protein sequence ID" value="BAY81546.1"/>
    <property type="molecule type" value="Genomic_DNA"/>
</dbReference>
<feature type="repeat" description="TPR" evidence="3">
    <location>
        <begin position="78"/>
        <end position="111"/>
    </location>
</feature>
<evidence type="ECO:0000313" key="4">
    <source>
        <dbReference type="EMBL" id="BAY81546.1"/>
    </source>
</evidence>
<dbReference type="Gene3D" id="1.25.40.10">
    <property type="entry name" value="Tetratricopeptide repeat domain"/>
    <property type="match status" value="5"/>
</dbReference>
<keyword evidence="5" id="KW-1185">Reference proteome</keyword>
<dbReference type="PANTHER" id="PTHR44943:SF4">
    <property type="entry name" value="TPR REPEAT-CONTAINING PROTEIN MJ0798"/>
    <property type="match status" value="1"/>
</dbReference>
<dbReference type="PROSITE" id="PS50005">
    <property type="entry name" value="TPR"/>
    <property type="match status" value="5"/>
</dbReference>
<organism evidence="4 5">
    <name type="scientific">Calothrix parasitica NIES-267</name>
    <dbReference type="NCBI Taxonomy" id="1973488"/>
    <lineage>
        <taxon>Bacteria</taxon>
        <taxon>Bacillati</taxon>
        <taxon>Cyanobacteriota</taxon>
        <taxon>Cyanophyceae</taxon>
        <taxon>Nostocales</taxon>
        <taxon>Calotrichaceae</taxon>
        <taxon>Calothrix</taxon>
    </lineage>
</organism>
<proteinExistence type="predicted"/>
<dbReference type="OrthoDB" id="423509at2"/>
<gene>
    <name evidence="4" type="ORF">NIES267_10230</name>
</gene>
<feature type="repeat" description="TPR" evidence="3">
    <location>
        <begin position="332"/>
        <end position="365"/>
    </location>
</feature>
<name>A0A1Z4LJY8_9CYAN</name>
<sequence length="587" mass="66963">MMKKIVRLLIVTSGTFAFLVNIIGGVSLAKETKSAEFNFNKYDFWVEKCRFLKNDKQYSEALIACEQAISLKPKKDNIQLWLARGDALLQLSQYREAVISYNWVLKQDKKNVPALVQKCSALLGLGNYEDALQSCDLALERKENKKNWENIKQVKNYWGNVPLAKVLYIKGSILRRQTEYEQATKYFDNALKQDNNFALAYAGKCGVLVDHKKYKEASQLCKAAVTKFENPQAKDELTDEQTDESVKKTINTADASDAIIWYETGRVKQKLNKQTEAFNNFNIAIQVNPRYSQALARKSEILNKRERYQEALDNCDRALKGDKKWSDTRGLAYVWYQRSAALLGLQKYEEALASSENAIAIEPTYAEAWNNKAVSLWNLGQYEAAEKAIEFVVDKESPIYIKANDSYAQAHANYGRILSSLKKDEKANEAYKGASVNTQSLHQKSLYIFWLNKAAVEMRLNKYKTALVSVNWSIMQKHSFAGFYNQAIILSKLGKYKEAIKSFDKANEFLPDNYLVLTGKAIALMNVGKLESYKNAQKTFQDALKTIDRALAINSSFQLAIENRQNLIKEMEKKVDRGVKVRNSTKN</sequence>
<keyword evidence="1" id="KW-0677">Repeat</keyword>
<dbReference type="SMART" id="SM00028">
    <property type="entry name" value="TPR"/>
    <property type="match status" value="11"/>
</dbReference>
<evidence type="ECO:0000256" key="2">
    <source>
        <dbReference type="ARBA" id="ARBA00022803"/>
    </source>
</evidence>
<dbReference type="PANTHER" id="PTHR44943">
    <property type="entry name" value="CELLULOSE SYNTHASE OPERON PROTEIN C"/>
    <property type="match status" value="1"/>
</dbReference>
<feature type="repeat" description="TPR" evidence="3">
    <location>
        <begin position="164"/>
        <end position="197"/>
    </location>
</feature>
<keyword evidence="2 3" id="KW-0802">TPR repeat</keyword>
<accession>A0A1Z4LJY8</accession>
<reference evidence="4 5" key="1">
    <citation type="submission" date="2017-06" db="EMBL/GenBank/DDBJ databases">
        <title>Genome sequencing of cyanobaciteial culture collection at National Institute for Environmental Studies (NIES).</title>
        <authorList>
            <person name="Hirose Y."/>
            <person name="Shimura Y."/>
            <person name="Fujisawa T."/>
            <person name="Nakamura Y."/>
            <person name="Kawachi M."/>
        </authorList>
    </citation>
    <scope>NUCLEOTIDE SEQUENCE [LARGE SCALE GENOMIC DNA]</scope>
    <source>
        <strain evidence="4 5">NIES-267</strain>
    </source>
</reference>
<dbReference type="AlphaFoldDB" id="A0A1Z4LJY8"/>
<dbReference type="SUPFAM" id="SSF48452">
    <property type="entry name" value="TPR-like"/>
    <property type="match status" value="3"/>
</dbReference>
<dbReference type="Pfam" id="PF13432">
    <property type="entry name" value="TPR_16"/>
    <property type="match status" value="2"/>
</dbReference>
<dbReference type="Proteomes" id="UP000218418">
    <property type="component" value="Chromosome"/>
</dbReference>
<evidence type="ECO:0000256" key="3">
    <source>
        <dbReference type="PROSITE-ProRule" id="PRU00339"/>
    </source>
</evidence>
<evidence type="ECO:0000313" key="5">
    <source>
        <dbReference type="Proteomes" id="UP000218418"/>
    </source>
</evidence>